<dbReference type="Proteomes" id="UP000265520">
    <property type="component" value="Unassembled WGS sequence"/>
</dbReference>
<comment type="caution">
    <text evidence="2">The sequence shown here is derived from an EMBL/GenBank/DDBJ whole genome shotgun (WGS) entry which is preliminary data.</text>
</comment>
<keyword evidence="1" id="KW-0812">Transmembrane</keyword>
<evidence type="ECO:0000313" key="2">
    <source>
        <dbReference type="EMBL" id="MCI13145.1"/>
    </source>
</evidence>
<accession>A0A392PQF0</accession>
<keyword evidence="1" id="KW-0472">Membrane</keyword>
<evidence type="ECO:0000256" key="1">
    <source>
        <dbReference type="SAM" id="Phobius"/>
    </source>
</evidence>
<protein>
    <submittedName>
        <fullName evidence="2">Uncharacterized protein</fullName>
    </submittedName>
</protein>
<keyword evidence="1" id="KW-1133">Transmembrane helix</keyword>
<feature type="non-terminal residue" evidence="2">
    <location>
        <position position="1"/>
    </location>
</feature>
<feature type="transmembrane region" description="Helical" evidence="1">
    <location>
        <begin position="61"/>
        <end position="80"/>
    </location>
</feature>
<evidence type="ECO:0000313" key="3">
    <source>
        <dbReference type="Proteomes" id="UP000265520"/>
    </source>
</evidence>
<reference evidence="2 3" key="1">
    <citation type="journal article" date="2018" name="Front. Plant Sci.">
        <title>Red Clover (Trifolium pratense) and Zigzag Clover (T. medium) - A Picture of Genomic Similarities and Differences.</title>
        <authorList>
            <person name="Dluhosova J."/>
            <person name="Istvanek J."/>
            <person name="Nedelnik J."/>
            <person name="Repkova J."/>
        </authorList>
    </citation>
    <scope>NUCLEOTIDE SEQUENCE [LARGE SCALE GENOMIC DNA]</scope>
    <source>
        <strain evidence="3">cv. 10/8</strain>
        <tissue evidence="2">Leaf</tissue>
    </source>
</reference>
<name>A0A392PQF0_9FABA</name>
<organism evidence="2 3">
    <name type="scientific">Trifolium medium</name>
    <dbReference type="NCBI Taxonomy" id="97028"/>
    <lineage>
        <taxon>Eukaryota</taxon>
        <taxon>Viridiplantae</taxon>
        <taxon>Streptophyta</taxon>
        <taxon>Embryophyta</taxon>
        <taxon>Tracheophyta</taxon>
        <taxon>Spermatophyta</taxon>
        <taxon>Magnoliopsida</taxon>
        <taxon>eudicotyledons</taxon>
        <taxon>Gunneridae</taxon>
        <taxon>Pentapetalae</taxon>
        <taxon>rosids</taxon>
        <taxon>fabids</taxon>
        <taxon>Fabales</taxon>
        <taxon>Fabaceae</taxon>
        <taxon>Papilionoideae</taxon>
        <taxon>50 kb inversion clade</taxon>
        <taxon>NPAAA clade</taxon>
        <taxon>Hologalegina</taxon>
        <taxon>IRL clade</taxon>
        <taxon>Trifolieae</taxon>
        <taxon>Trifolium</taxon>
    </lineage>
</organism>
<proteinExistence type="predicted"/>
<dbReference type="AlphaFoldDB" id="A0A392PQF0"/>
<keyword evidence="3" id="KW-1185">Reference proteome</keyword>
<sequence>RWLWRHDHGGDFSVRSAYKLLTSMNNPDIDALSPFLWHKQMSPIPYRTISLISFTRLEVRVFAVLLCSLFGYVVFGLCGTKGTIEYLRLRRLHLTRCYIRLKCIPFGG</sequence>
<dbReference type="EMBL" id="LXQA010087078">
    <property type="protein sequence ID" value="MCI13145.1"/>
    <property type="molecule type" value="Genomic_DNA"/>
</dbReference>